<protein>
    <submittedName>
        <fullName evidence="1">Uncharacterized protein</fullName>
    </submittedName>
</protein>
<proteinExistence type="predicted"/>
<name>A0A5J4P093_9TREM</name>
<sequence>MLPDFAFGYITCSILWPNAVLPSFEFKSRMEWFLGPGFHASDARKRLQYTLEVPGLWSILNAEVVTENGIPVGTKTPTQHTVLASFRLEGPNGKRSVCFSPASDLRK</sequence>
<dbReference type="AlphaFoldDB" id="A0A5J4P093"/>
<evidence type="ECO:0000313" key="2">
    <source>
        <dbReference type="Proteomes" id="UP000324629"/>
    </source>
</evidence>
<dbReference type="EMBL" id="QNGE01000242">
    <property type="protein sequence ID" value="KAA3681264.1"/>
    <property type="molecule type" value="Genomic_DNA"/>
</dbReference>
<organism evidence="1 2">
    <name type="scientific">Paragonimus westermani</name>
    <dbReference type="NCBI Taxonomy" id="34504"/>
    <lineage>
        <taxon>Eukaryota</taxon>
        <taxon>Metazoa</taxon>
        <taxon>Spiralia</taxon>
        <taxon>Lophotrochozoa</taxon>
        <taxon>Platyhelminthes</taxon>
        <taxon>Trematoda</taxon>
        <taxon>Digenea</taxon>
        <taxon>Plagiorchiida</taxon>
        <taxon>Troglotremata</taxon>
        <taxon>Troglotrematidae</taxon>
        <taxon>Paragonimus</taxon>
    </lineage>
</organism>
<keyword evidence="2" id="KW-1185">Reference proteome</keyword>
<gene>
    <name evidence="1" type="ORF">DEA37_0012738</name>
</gene>
<evidence type="ECO:0000313" key="1">
    <source>
        <dbReference type="EMBL" id="KAA3681264.1"/>
    </source>
</evidence>
<dbReference type="Proteomes" id="UP000324629">
    <property type="component" value="Unassembled WGS sequence"/>
</dbReference>
<accession>A0A5J4P093</accession>
<reference evidence="1 2" key="1">
    <citation type="journal article" date="2019" name="Gigascience">
        <title>Whole-genome sequence of the oriental lung fluke Paragonimus westermani.</title>
        <authorList>
            <person name="Oey H."/>
            <person name="Zakrzewski M."/>
            <person name="Narain K."/>
            <person name="Devi K.R."/>
            <person name="Agatsuma T."/>
            <person name="Nawaratna S."/>
            <person name="Gobert G.N."/>
            <person name="Jones M.K."/>
            <person name="Ragan M.A."/>
            <person name="McManus D.P."/>
            <person name="Krause L."/>
        </authorList>
    </citation>
    <scope>NUCLEOTIDE SEQUENCE [LARGE SCALE GENOMIC DNA]</scope>
    <source>
        <strain evidence="1 2">IND2009</strain>
    </source>
</reference>
<comment type="caution">
    <text evidence="1">The sequence shown here is derived from an EMBL/GenBank/DDBJ whole genome shotgun (WGS) entry which is preliminary data.</text>
</comment>